<gene>
    <name evidence="5" type="primary">LOC107943040</name>
</gene>
<keyword evidence="1" id="KW-0863">Zinc-finger</keyword>
<feature type="compositionally biased region" description="Polar residues" evidence="2">
    <location>
        <begin position="289"/>
        <end position="298"/>
    </location>
</feature>
<proteinExistence type="predicted"/>
<feature type="domain" description="CCHC-type" evidence="3">
    <location>
        <begin position="253"/>
        <end position="268"/>
    </location>
</feature>
<dbReference type="InterPro" id="IPR001878">
    <property type="entry name" value="Znf_CCHC"/>
</dbReference>
<evidence type="ECO:0000259" key="3">
    <source>
        <dbReference type="PROSITE" id="PS50158"/>
    </source>
</evidence>
<feature type="compositionally biased region" description="Basic and acidic residues" evidence="2">
    <location>
        <begin position="203"/>
        <end position="218"/>
    </location>
</feature>
<dbReference type="Gene3D" id="3.30.420.10">
    <property type="entry name" value="Ribonuclease H-like superfamily/Ribonuclease H"/>
    <property type="match status" value="1"/>
</dbReference>
<dbReference type="AlphaFoldDB" id="A0A1U8N337"/>
<dbReference type="InterPro" id="IPR043502">
    <property type="entry name" value="DNA/RNA_pol_sf"/>
</dbReference>
<evidence type="ECO:0000256" key="2">
    <source>
        <dbReference type="SAM" id="MobiDB-lite"/>
    </source>
</evidence>
<feature type="compositionally biased region" description="Low complexity" evidence="2">
    <location>
        <begin position="14"/>
        <end position="25"/>
    </location>
</feature>
<dbReference type="Pfam" id="PF17919">
    <property type="entry name" value="RT_RNaseH_2"/>
    <property type="match status" value="1"/>
</dbReference>
<name>A0A1U8N337_GOSHI</name>
<dbReference type="PaxDb" id="3635-A0A1U8N337"/>
<dbReference type="Gene3D" id="3.10.10.10">
    <property type="entry name" value="HIV Type 1 Reverse Transcriptase, subunit A, domain 1"/>
    <property type="match status" value="1"/>
</dbReference>
<dbReference type="InterPro" id="IPR036397">
    <property type="entry name" value="RNaseH_sf"/>
</dbReference>
<dbReference type="PANTHER" id="PTHR35046:SF9">
    <property type="entry name" value="RNA-DIRECTED DNA POLYMERASE"/>
    <property type="match status" value="1"/>
</dbReference>
<dbReference type="Proteomes" id="UP000818029">
    <property type="component" value="Chromosome A12"/>
</dbReference>
<evidence type="ECO:0000313" key="4">
    <source>
        <dbReference type="Proteomes" id="UP000818029"/>
    </source>
</evidence>
<evidence type="ECO:0000256" key="1">
    <source>
        <dbReference type="PROSITE-ProRule" id="PRU00047"/>
    </source>
</evidence>
<dbReference type="SUPFAM" id="SSF53098">
    <property type="entry name" value="Ribonuclease H-like"/>
    <property type="match status" value="1"/>
</dbReference>
<dbReference type="InterPro" id="IPR041577">
    <property type="entry name" value="RT_RNaseH_2"/>
</dbReference>
<sequence length="653" mass="75402">MNQWYNENVRERNQVQQPSPSISTPVVPPVAPSPLLTTKSSKCSLFEKLKKHGAEEFRGRTDDDTVKVEYWLQKKTYNWWETIEVVVPAEKITWEYFQNEFKKKYVGRRYLDKKIREFLNLRQENKSVAEYEREFVYLSKYTRNIVPTEEEMCIRFEEGLNDEIRMMIGGNKIREFIFLSDRAQKLEEKSKEEFSRTTSVPERSGKDRPRQSDFRASDRPAVSVGSVQNTPRLKCQHCGRSHLGECRGKLGACYKCGATDYFIRDCPQLQIEEVEQKEKHTTPQKGRRSSQSSATGATCSGMKDTASRLEARAPNRTYAIRAREVATTPDIIAGNEVYLAYILDTRSSESKSKQLPVVNEFIDVFSEKLRGLPTDREVEFVIDVLLGTTPILVTSYRMALEELKELKTQLQELLDKGFIRPKAPVLAQPESGVPYVVYSDASLNGLDCVLMQSGKVVAYAFQQLKPHERNYPTHDLELKELNLRQRRWLQLLKDYDLVIDYHPRKANVVADALKLKAKPVFFQRIRELQEEDSKLVLKRQMVQDNLSSEYSIDDIGKSRTSSAHSFVTTRNDSEMEVGTCAMDFVSGLPVIPKKKDSTWVIVDRLTKSAHFILVRTDFPHEKLVELYVSKIVRLHGVPMFIISDRDPRFISRF</sequence>
<dbReference type="RefSeq" id="XP_016732254.2">
    <property type="nucleotide sequence ID" value="XM_016876765.2"/>
</dbReference>
<feature type="region of interest" description="Disordered" evidence="2">
    <location>
        <begin position="189"/>
        <end position="226"/>
    </location>
</feature>
<dbReference type="InterPro" id="IPR012337">
    <property type="entry name" value="RNaseH-like_sf"/>
</dbReference>
<organism evidence="4 5">
    <name type="scientific">Gossypium hirsutum</name>
    <name type="common">Upland cotton</name>
    <name type="synonym">Gossypium mexicanum</name>
    <dbReference type="NCBI Taxonomy" id="3635"/>
    <lineage>
        <taxon>Eukaryota</taxon>
        <taxon>Viridiplantae</taxon>
        <taxon>Streptophyta</taxon>
        <taxon>Embryophyta</taxon>
        <taxon>Tracheophyta</taxon>
        <taxon>Spermatophyta</taxon>
        <taxon>Magnoliopsida</taxon>
        <taxon>eudicotyledons</taxon>
        <taxon>Gunneridae</taxon>
        <taxon>Pentapetalae</taxon>
        <taxon>rosids</taxon>
        <taxon>malvids</taxon>
        <taxon>Malvales</taxon>
        <taxon>Malvaceae</taxon>
        <taxon>Malvoideae</taxon>
        <taxon>Gossypium</taxon>
    </lineage>
</organism>
<dbReference type="Pfam" id="PF03732">
    <property type="entry name" value="Retrotrans_gag"/>
    <property type="match status" value="1"/>
</dbReference>
<reference evidence="5" key="2">
    <citation type="submission" date="2025-08" db="UniProtKB">
        <authorList>
            <consortium name="RefSeq"/>
        </authorList>
    </citation>
    <scope>IDENTIFICATION</scope>
</reference>
<keyword evidence="1" id="KW-0862">Zinc</keyword>
<accession>A0A1U8N337</accession>
<feature type="region of interest" description="Disordered" evidence="2">
    <location>
        <begin position="1"/>
        <end position="28"/>
    </location>
</feature>
<dbReference type="GO" id="GO:0003676">
    <property type="term" value="F:nucleic acid binding"/>
    <property type="evidence" value="ECO:0007669"/>
    <property type="project" value="InterPro"/>
</dbReference>
<dbReference type="SUPFAM" id="SSF56672">
    <property type="entry name" value="DNA/RNA polymerases"/>
    <property type="match status" value="1"/>
</dbReference>
<dbReference type="PROSITE" id="PS50158">
    <property type="entry name" value="ZF_CCHC"/>
    <property type="match status" value="1"/>
</dbReference>
<protein>
    <recommendedName>
        <fullName evidence="3">CCHC-type domain-containing protein</fullName>
    </recommendedName>
</protein>
<reference evidence="4" key="1">
    <citation type="journal article" date="2020" name="Nat. Genet.">
        <title>Genomic diversifications of five Gossypium allopolyploid species and their impact on cotton improvement.</title>
        <authorList>
            <person name="Chen Z.J."/>
            <person name="Sreedasyam A."/>
            <person name="Ando A."/>
            <person name="Song Q."/>
            <person name="De Santiago L.M."/>
            <person name="Hulse-Kemp A.M."/>
            <person name="Ding M."/>
            <person name="Ye W."/>
            <person name="Kirkbride R.C."/>
            <person name="Jenkins J."/>
            <person name="Plott C."/>
            <person name="Lovell J."/>
            <person name="Lin Y.M."/>
            <person name="Vaughn R."/>
            <person name="Liu B."/>
            <person name="Simpson S."/>
            <person name="Scheffler B.E."/>
            <person name="Wen L."/>
            <person name="Saski C.A."/>
            <person name="Grover C.E."/>
            <person name="Hu G."/>
            <person name="Conover J.L."/>
            <person name="Carlson J.W."/>
            <person name="Shu S."/>
            <person name="Boston L.B."/>
            <person name="Williams M."/>
            <person name="Peterson D.G."/>
            <person name="McGee K."/>
            <person name="Jones D.C."/>
            <person name="Wendel J.F."/>
            <person name="Stelly D.M."/>
            <person name="Grimwood J."/>
            <person name="Schmutz J."/>
        </authorList>
    </citation>
    <scope>NUCLEOTIDE SEQUENCE [LARGE SCALE GENOMIC DNA]</scope>
    <source>
        <strain evidence="4">cv. TM-1</strain>
    </source>
</reference>
<dbReference type="GO" id="GO:0008270">
    <property type="term" value="F:zinc ion binding"/>
    <property type="evidence" value="ECO:0007669"/>
    <property type="project" value="UniProtKB-KW"/>
</dbReference>
<dbReference type="GeneID" id="107943040"/>
<dbReference type="KEGG" id="ghi:107943040"/>
<dbReference type="PANTHER" id="PTHR35046">
    <property type="entry name" value="ZINC KNUCKLE (CCHC-TYPE) FAMILY PROTEIN"/>
    <property type="match status" value="1"/>
</dbReference>
<evidence type="ECO:0000313" key="5">
    <source>
        <dbReference type="RefSeq" id="XP_016732254.2"/>
    </source>
</evidence>
<keyword evidence="4" id="KW-1185">Reference proteome</keyword>
<dbReference type="Gene3D" id="4.10.60.10">
    <property type="entry name" value="Zinc finger, CCHC-type"/>
    <property type="match status" value="1"/>
</dbReference>
<dbReference type="InterPro" id="IPR005162">
    <property type="entry name" value="Retrotrans_gag_dom"/>
</dbReference>
<feature type="region of interest" description="Disordered" evidence="2">
    <location>
        <begin position="277"/>
        <end position="306"/>
    </location>
</feature>
<keyword evidence="1" id="KW-0479">Metal-binding</keyword>